<evidence type="ECO:0000313" key="2">
    <source>
        <dbReference type="Proteomes" id="UP000231987"/>
    </source>
</evidence>
<dbReference type="AlphaFoldDB" id="A0A2J0Z264"/>
<proteinExistence type="predicted"/>
<dbReference type="EMBL" id="NJGD01000006">
    <property type="protein sequence ID" value="PJR14616.1"/>
    <property type="molecule type" value="Genomic_DNA"/>
</dbReference>
<dbReference type="Proteomes" id="UP000231987">
    <property type="component" value="Unassembled WGS sequence"/>
</dbReference>
<sequence>MQTALFIAIPALPLGAALVLLWFGPLWRQQASPWNRSSTWCPGSTILDRQAPWRCLDRI</sequence>
<dbReference type="RefSeq" id="WP_100672533.1">
    <property type="nucleotide sequence ID" value="NZ_JBKOIK010000006.1"/>
</dbReference>
<gene>
    <name evidence="1" type="ORF">CEJ86_16335</name>
</gene>
<protein>
    <submittedName>
        <fullName evidence="1">Uncharacterized protein</fullName>
    </submittedName>
</protein>
<name>A0A2J0Z264_RHIML</name>
<reference evidence="1 2" key="1">
    <citation type="submission" date="2017-06" db="EMBL/GenBank/DDBJ databases">
        <title>Ensifer strains isolated from leguminous trees and herbs display diverse denitrification phenotypes with some acting as strong N2O sinks.</title>
        <authorList>
            <person name="Woliy K."/>
            <person name="Mania D."/>
            <person name="Bakken L.R."/>
            <person name="Frostegard A."/>
        </authorList>
    </citation>
    <scope>NUCLEOTIDE SEQUENCE [LARGE SCALE GENOMIC DNA]</scope>
    <source>
        <strain evidence="1 2">AC50a</strain>
    </source>
</reference>
<comment type="caution">
    <text evidence="1">The sequence shown here is derived from an EMBL/GenBank/DDBJ whole genome shotgun (WGS) entry which is preliminary data.</text>
</comment>
<accession>A0A2J0Z264</accession>
<organism evidence="1 2">
    <name type="scientific">Rhizobium meliloti</name>
    <name type="common">Ensifer meliloti</name>
    <name type="synonym">Sinorhizobium meliloti</name>
    <dbReference type="NCBI Taxonomy" id="382"/>
    <lineage>
        <taxon>Bacteria</taxon>
        <taxon>Pseudomonadati</taxon>
        <taxon>Pseudomonadota</taxon>
        <taxon>Alphaproteobacteria</taxon>
        <taxon>Hyphomicrobiales</taxon>
        <taxon>Rhizobiaceae</taxon>
        <taxon>Sinorhizobium/Ensifer group</taxon>
        <taxon>Sinorhizobium</taxon>
    </lineage>
</organism>
<evidence type="ECO:0000313" key="1">
    <source>
        <dbReference type="EMBL" id="PJR14616.1"/>
    </source>
</evidence>